<keyword evidence="1" id="KW-0812">Transmembrane</keyword>
<feature type="transmembrane region" description="Helical" evidence="1">
    <location>
        <begin position="84"/>
        <end position="101"/>
    </location>
</feature>
<sequence length="139" mass="15955">MAVKRVTIEIDDVSDLRGSTELPSTLVRKKNVPVSSQQTDIPDRQNYNHESQVAEKYPKILLGSKTIGRTPSDLVFAFINRPEFMATILTFLAFLLFIKSLKTFHDFLMPVGAAILFNIVWFSISTIRRFSNWFRSKKV</sequence>
<comment type="caution">
    <text evidence="2">The sequence shown here is derived from an EMBL/GenBank/DDBJ whole genome shotgun (WGS) entry which is preliminary data.</text>
</comment>
<keyword evidence="1" id="KW-1133">Transmembrane helix</keyword>
<dbReference type="EMBL" id="JACNLL010000047">
    <property type="protein sequence ID" value="MBC8199356.1"/>
    <property type="molecule type" value="Genomic_DNA"/>
</dbReference>
<feature type="transmembrane region" description="Helical" evidence="1">
    <location>
        <begin position="107"/>
        <end position="127"/>
    </location>
</feature>
<evidence type="ECO:0000313" key="2">
    <source>
        <dbReference type="EMBL" id="MBC8199356.1"/>
    </source>
</evidence>
<keyword evidence="1" id="KW-0472">Membrane</keyword>
<reference evidence="2 3" key="1">
    <citation type="submission" date="2020-08" db="EMBL/GenBank/DDBJ databases">
        <title>Bridging the membrane lipid divide: bacteria of the FCB group superphylum have the potential to synthesize archaeal ether lipids.</title>
        <authorList>
            <person name="Villanueva L."/>
            <person name="Von Meijenfeldt F.A.B."/>
            <person name="Westbye A.B."/>
            <person name="Yadav S."/>
            <person name="Hopmans E.C."/>
            <person name="Dutilh B.E."/>
            <person name="Sinninghe Damste J.S."/>
        </authorList>
    </citation>
    <scope>NUCLEOTIDE SEQUENCE [LARGE SCALE GENOMIC DNA]</scope>
    <source>
        <strain evidence="2">NIOZ-UU82</strain>
    </source>
</reference>
<proteinExistence type="predicted"/>
<organism evidence="2 3">
    <name type="scientific">Candidatus Desulfaltia bathyphila</name>
    <dbReference type="NCBI Taxonomy" id="2841697"/>
    <lineage>
        <taxon>Bacteria</taxon>
        <taxon>Pseudomonadati</taxon>
        <taxon>Thermodesulfobacteriota</taxon>
        <taxon>Desulfobacteria</taxon>
        <taxon>Desulfobacterales</taxon>
        <taxon>Desulfobacterales incertae sedis</taxon>
        <taxon>Candidatus Desulfaltia</taxon>
    </lineage>
</organism>
<evidence type="ECO:0000256" key="1">
    <source>
        <dbReference type="SAM" id="Phobius"/>
    </source>
</evidence>
<name>A0A8J6N5N3_9BACT</name>
<dbReference type="Proteomes" id="UP000603545">
    <property type="component" value="Unassembled WGS sequence"/>
</dbReference>
<protein>
    <submittedName>
        <fullName evidence="2">Uncharacterized protein</fullName>
    </submittedName>
</protein>
<evidence type="ECO:0000313" key="3">
    <source>
        <dbReference type="Proteomes" id="UP000603545"/>
    </source>
</evidence>
<dbReference type="AlphaFoldDB" id="A0A8J6N5N3"/>
<gene>
    <name evidence="2" type="ORF">H8E80_04830</name>
</gene>
<accession>A0A8J6N5N3</accession>